<dbReference type="EMBL" id="ML213391">
    <property type="protein sequence ID" value="TFK77621.1"/>
    <property type="molecule type" value="Genomic_DNA"/>
</dbReference>
<dbReference type="AlphaFoldDB" id="A0A5C3NIQ1"/>
<feature type="compositionally biased region" description="Acidic residues" evidence="1">
    <location>
        <begin position="34"/>
        <end position="45"/>
    </location>
</feature>
<feature type="non-terminal residue" evidence="2">
    <location>
        <position position="249"/>
    </location>
</feature>
<organism evidence="2 3">
    <name type="scientific">Polyporus arcularius HHB13444</name>
    <dbReference type="NCBI Taxonomy" id="1314778"/>
    <lineage>
        <taxon>Eukaryota</taxon>
        <taxon>Fungi</taxon>
        <taxon>Dikarya</taxon>
        <taxon>Basidiomycota</taxon>
        <taxon>Agaricomycotina</taxon>
        <taxon>Agaricomycetes</taxon>
        <taxon>Polyporales</taxon>
        <taxon>Polyporaceae</taxon>
        <taxon>Polyporus</taxon>
    </lineage>
</organism>
<evidence type="ECO:0000313" key="2">
    <source>
        <dbReference type="EMBL" id="TFK77621.1"/>
    </source>
</evidence>
<feature type="region of interest" description="Disordered" evidence="1">
    <location>
        <begin position="1"/>
        <end position="116"/>
    </location>
</feature>
<feature type="compositionally biased region" description="Pro residues" evidence="1">
    <location>
        <begin position="89"/>
        <end position="98"/>
    </location>
</feature>
<dbReference type="Proteomes" id="UP000308197">
    <property type="component" value="Unassembled WGS sequence"/>
</dbReference>
<gene>
    <name evidence="2" type="ORF">K466DRAFT_607936</name>
</gene>
<protein>
    <submittedName>
        <fullName evidence="2">Uncharacterized protein</fullName>
    </submittedName>
</protein>
<accession>A0A5C3NIQ1</accession>
<proteinExistence type="predicted"/>
<sequence>MSGNTRGAGVVTRNAPAGTAAPISTPLVVTGYESGDDWSEDEPDSPFDPQAAKRLLTKHMQRSARRSSGKRPASQAATRSQYSPDPAHPDPSPPPLPADVPASTSDKDWPQELSPVRPTAVTRAHCWATYVPMRKHQALALLAAAASLQPGAHARASHLVTQIDNYAPYMAVVGMNVLKNAWRSPRPPQLTASLDEWVHYYTECPNLIPPPLSSPQNAPNAIPSRDLINGHLIFMRANPPPLPGSRNPT</sequence>
<keyword evidence="3" id="KW-1185">Reference proteome</keyword>
<name>A0A5C3NIQ1_9APHY</name>
<evidence type="ECO:0000313" key="3">
    <source>
        <dbReference type="Proteomes" id="UP000308197"/>
    </source>
</evidence>
<reference evidence="2 3" key="1">
    <citation type="journal article" date="2019" name="Nat. Ecol. Evol.">
        <title>Megaphylogeny resolves global patterns of mushroom evolution.</title>
        <authorList>
            <person name="Varga T."/>
            <person name="Krizsan K."/>
            <person name="Foldi C."/>
            <person name="Dima B."/>
            <person name="Sanchez-Garcia M."/>
            <person name="Sanchez-Ramirez S."/>
            <person name="Szollosi G.J."/>
            <person name="Szarkandi J.G."/>
            <person name="Papp V."/>
            <person name="Albert L."/>
            <person name="Andreopoulos W."/>
            <person name="Angelini C."/>
            <person name="Antonin V."/>
            <person name="Barry K.W."/>
            <person name="Bougher N.L."/>
            <person name="Buchanan P."/>
            <person name="Buyck B."/>
            <person name="Bense V."/>
            <person name="Catcheside P."/>
            <person name="Chovatia M."/>
            <person name="Cooper J."/>
            <person name="Damon W."/>
            <person name="Desjardin D."/>
            <person name="Finy P."/>
            <person name="Geml J."/>
            <person name="Haridas S."/>
            <person name="Hughes K."/>
            <person name="Justo A."/>
            <person name="Karasinski D."/>
            <person name="Kautmanova I."/>
            <person name="Kiss B."/>
            <person name="Kocsube S."/>
            <person name="Kotiranta H."/>
            <person name="LaButti K.M."/>
            <person name="Lechner B.E."/>
            <person name="Liimatainen K."/>
            <person name="Lipzen A."/>
            <person name="Lukacs Z."/>
            <person name="Mihaltcheva S."/>
            <person name="Morgado L.N."/>
            <person name="Niskanen T."/>
            <person name="Noordeloos M.E."/>
            <person name="Ohm R.A."/>
            <person name="Ortiz-Santana B."/>
            <person name="Ovrebo C."/>
            <person name="Racz N."/>
            <person name="Riley R."/>
            <person name="Savchenko A."/>
            <person name="Shiryaev A."/>
            <person name="Soop K."/>
            <person name="Spirin V."/>
            <person name="Szebenyi C."/>
            <person name="Tomsovsky M."/>
            <person name="Tulloss R.E."/>
            <person name="Uehling J."/>
            <person name="Grigoriev I.V."/>
            <person name="Vagvolgyi C."/>
            <person name="Papp T."/>
            <person name="Martin F.M."/>
            <person name="Miettinen O."/>
            <person name="Hibbett D.S."/>
            <person name="Nagy L.G."/>
        </authorList>
    </citation>
    <scope>NUCLEOTIDE SEQUENCE [LARGE SCALE GENOMIC DNA]</scope>
    <source>
        <strain evidence="2 3">HHB13444</strain>
    </source>
</reference>
<evidence type="ECO:0000256" key="1">
    <source>
        <dbReference type="SAM" id="MobiDB-lite"/>
    </source>
</evidence>
<feature type="compositionally biased region" description="Basic residues" evidence="1">
    <location>
        <begin position="55"/>
        <end position="69"/>
    </location>
</feature>
<dbReference type="InParanoid" id="A0A5C3NIQ1"/>